<dbReference type="GO" id="GO:0032259">
    <property type="term" value="P:methylation"/>
    <property type="evidence" value="ECO:0007669"/>
    <property type="project" value="UniProtKB-KW"/>
</dbReference>
<feature type="active site" evidence="6">
    <location>
        <position position="340"/>
    </location>
</feature>
<accession>A0A067A1Q6</accession>
<dbReference type="STRING" id="28885.EI16_08330"/>
<dbReference type="CDD" id="cd02440">
    <property type="entry name" value="AdoMet_MTases"/>
    <property type="match status" value="1"/>
</dbReference>
<dbReference type="EMBL" id="JMIU01000001">
    <property type="protein sequence ID" value="KDN96275.1"/>
    <property type="molecule type" value="Genomic_DNA"/>
</dbReference>
<organism evidence="7 8">
    <name type="scientific">Hydrogenovibrio marinus</name>
    <dbReference type="NCBI Taxonomy" id="28885"/>
    <lineage>
        <taxon>Bacteria</taxon>
        <taxon>Pseudomonadati</taxon>
        <taxon>Pseudomonadota</taxon>
        <taxon>Gammaproteobacteria</taxon>
        <taxon>Thiotrichales</taxon>
        <taxon>Piscirickettsiaceae</taxon>
        <taxon>Hydrogenovibrio</taxon>
    </lineage>
</organism>
<dbReference type="InterPro" id="IPR003333">
    <property type="entry name" value="CMAS"/>
</dbReference>
<evidence type="ECO:0000256" key="1">
    <source>
        <dbReference type="ARBA" id="ARBA00010815"/>
    </source>
</evidence>
<evidence type="ECO:0000256" key="6">
    <source>
        <dbReference type="PIRSR" id="PIRSR003085-1"/>
    </source>
</evidence>
<dbReference type="GO" id="GO:0008610">
    <property type="term" value="P:lipid biosynthetic process"/>
    <property type="evidence" value="ECO:0007669"/>
    <property type="project" value="InterPro"/>
</dbReference>
<evidence type="ECO:0000256" key="3">
    <source>
        <dbReference type="ARBA" id="ARBA00022679"/>
    </source>
</evidence>
<dbReference type="Pfam" id="PF02353">
    <property type="entry name" value="CMAS"/>
    <property type="match status" value="1"/>
</dbReference>
<evidence type="ECO:0000313" key="8">
    <source>
        <dbReference type="Proteomes" id="UP000027341"/>
    </source>
</evidence>
<dbReference type="EC" id="2.1.1.79" evidence="7"/>
<reference evidence="7 8" key="1">
    <citation type="submission" date="2014-04" db="EMBL/GenBank/DDBJ databases">
        <title>Draft genome sequence of Hydrogenovibrio marinus MH-110, a model organism for aerobic H2 metabolism.</title>
        <authorList>
            <person name="Cha H.J."/>
            <person name="Jo B.H."/>
            <person name="Hwang B.H."/>
        </authorList>
    </citation>
    <scope>NUCLEOTIDE SEQUENCE [LARGE SCALE GENOMIC DNA]</scope>
    <source>
        <strain evidence="7 8">MH-110</strain>
    </source>
</reference>
<keyword evidence="3 7" id="KW-0808">Transferase</keyword>
<dbReference type="PANTHER" id="PTHR43667:SF1">
    <property type="entry name" value="CYCLOPROPANE-FATTY-ACYL-PHOSPHOLIPID SYNTHASE"/>
    <property type="match status" value="1"/>
</dbReference>
<dbReference type="InterPro" id="IPR050723">
    <property type="entry name" value="CFA/CMAS"/>
</dbReference>
<dbReference type="PIRSF" id="PIRSF003085">
    <property type="entry name" value="CMAS"/>
    <property type="match status" value="1"/>
</dbReference>
<dbReference type="SUPFAM" id="SSF53335">
    <property type="entry name" value="S-adenosyl-L-methionine-dependent methyltransferases"/>
    <property type="match status" value="1"/>
</dbReference>
<dbReference type="GO" id="GO:0008825">
    <property type="term" value="F:cyclopropane-fatty-acyl-phospholipid synthase activity"/>
    <property type="evidence" value="ECO:0007669"/>
    <property type="project" value="UniProtKB-EC"/>
</dbReference>
<comment type="similarity">
    <text evidence="1">Belongs to the CFA/CMAS family.</text>
</comment>
<dbReference type="AlphaFoldDB" id="A0A067A1Q6"/>
<keyword evidence="8" id="KW-1185">Reference proteome</keyword>
<evidence type="ECO:0000256" key="2">
    <source>
        <dbReference type="ARBA" id="ARBA00022603"/>
    </source>
</evidence>
<evidence type="ECO:0000256" key="5">
    <source>
        <dbReference type="ARBA" id="ARBA00023098"/>
    </source>
</evidence>
<gene>
    <name evidence="7" type="ORF">EI16_08330</name>
</gene>
<protein>
    <submittedName>
        <fullName evidence="7">Cyclopropane fatty acyl phospholipid synthase</fullName>
        <ecNumber evidence="7">2.1.1.79</ecNumber>
    </submittedName>
</protein>
<dbReference type="RefSeq" id="WP_035629039.1">
    <property type="nucleotide sequence ID" value="NZ_AP020335.1"/>
</dbReference>
<comment type="caution">
    <text evidence="7">The sequence shown here is derived from an EMBL/GenBank/DDBJ whole genome shotgun (WGS) entry which is preliminary data.</text>
</comment>
<dbReference type="Gene3D" id="3.40.50.150">
    <property type="entry name" value="Vaccinia Virus protein VP39"/>
    <property type="match status" value="1"/>
</dbReference>
<evidence type="ECO:0000313" key="7">
    <source>
        <dbReference type="EMBL" id="KDN96275.1"/>
    </source>
</evidence>
<proteinExistence type="inferred from homology"/>
<keyword evidence="4" id="KW-0949">S-adenosyl-L-methionine</keyword>
<evidence type="ECO:0000256" key="4">
    <source>
        <dbReference type="ARBA" id="ARBA00022691"/>
    </source>
</evidence>
<keyword evidence="5" id="KW-0443">Lipid metabolism</keyword>
<dbReference type="InterPro" id="IPR029063">
    <property type="entry name" value="SAM-dependent_MTases_sf"/>
</dbReference>
<name>A0A067A1Q6_HYDMR</name>
<sequence>MYSNIVTKLLDKAGVAINGSNPWDIQVYNPKFYSEVVLRGSLGFGESYVKGWWDVEQLEKSISKILSASLHENATLLGDFFSKVNAKYRNLQKKSRAFQVGEHHYDIGNDLYLKMLDKRMVYSCGYWQDTDDLDQAQENKLELVCRKVHLKPGMRILEIGCGWGSFAKYAAEKYQVEVIGVTVSKEQMKLAQENCAGLPVEIQLMDYRDLTGEFDAIVSIGMFEHVGHKNYAKYFEVAERCLKDGGLFLLHTIGKNDCNPGVNPWTAKYIFPNGELPSLEQITHAVDKTGMYVEDVENFGVYYETTLMAWFDNFNRAWDSLKDKYSEEFYRLWKFYLLSCAGAFNARDIHLWQVVMSKGNMPQVYKRNAL</sequence>
<dbReference type="Proteomes" id="UP000027341">
    <property type="component" value="Unassembled WGS sequence"/>
</dbReference>
<keyword evidence="2 7" id="KW-0489">Methyltransferase</keyword>
<dbReference type="PANTHER" id="PTHR43667">
    <property type="entry name" value="CYCLOPROPANE-FATTY-ACYL-PHOSPHOLIPID SYNTHASE"/>
    <property type="match status" value="1"/>
</dbReference>
<dbReference type="NCBIfam" id="NF008686">
    <property type="entry name" value="PRK11705.1"/>
    <property type="match status" value="1"/>
</dbReference>